<keyword evidence="5" id="KW-1185">Reference proteome</keyword>
<dbReference type="GeneID" id="110082413"/>
<keyword evidence="3" id="KW-1133">Transmembrane helix</keyword>
<protein>
    <submittedName>
        <fullName evidence="6">Sarcolemmal membrane-associated protein isoform X7</fullName>
    </submittedName>
</protein>
<dbReference type="Proteomes" id="UP001652642">
    <property type="component" value="Chromosome 2"/>
</dbReference>
<name>A0ABM5FJU8_9SAUR</name>
<dbReference type="CDD" id="cd22679">
    <property type="entry name" value="FHA_SLMAP"/>
    <property type="match status" value="1"/>
</dbReference>
<dbReference type="PANTHER" id="PTHR15715:SF22">
    <property type="entry name" value="SARCOLEMMAL MEMBRANE-ASSOCIATED PROTEIN"/>
    <property type="match status" value="1"/>
</dbReference>
<feature type="region of interest" description="Disordered" evidence="2">
    <location>
        <begin position="456"/>
        <end position="488"/>
    </location>
</feature>
<dbReference type="CDD" id="cd21911">
    <property type="entry name" value="CC1_SLMAP"/>
    <property type="match status" value="1"/>
</dbReference>
<feature type="transmembrane region" description="Helical" evidence="3">
    <location>
        <begin position="818"/>
        <end position="838"/>
    </location>
</feature>
<gene>
    <name evidence="6" type="primary">SLMAP</name>
</gene>
<reference evidence="6" key="2">
    <citation type="submission" date="2025-08" db="UniProtKB">
        <authorList>
            <consortium name="RefSeq"/>
        </authorList>
    </citation>
    <scope>IDENTIFICATION</scope>
</reference>
<feature type="domain" description="FHA" evidence="4">
    <location>
        <begin position="28"/>
        <end position="85"/>
    </location>
</feature>
<feature type="coiled-coil region" evidence="1">
    <location>
        <begin position="498"/>
        <end position="812"/>
    </location>
</feature>
<accession>A0ABM5FJU8</accession>
<evidence type="ECO:0000256" key="3">
    <source>
        <dbReference type="SAM" id="Phobius"/>
    </source>
</evidence>
<dbReference type="SUPFAM" id="SSF49879">
    <property type="entry name" value="SMAD/FHA domain"/>
    <property type="match status" value="1"/>
</dbReference>
<reference evidence="5" key="1">
    <citation type="submission" date="2025-05" db="UniProtKB">
        <authorList>
            <consortium name="RefSeq"/>
        </authorList>
    </citation>
    <scope>NUCLEOTIDE SEQUENCE [LARGE SCALE GENOMIC DNA]</scope>
</reference>
<dbReference type="SMART" id="SM00240">
    <property type="entry name" value="FHA"/>
    <property type="match status" value="1"/>
</dbReference>
<keyword evidence="3" id="KW-0472">Membrane</keyword>
<sequence length="842" mass="96613">MPSALAIFTCRPNSHPFQERHVYLDEPVKIGRSVARCRPAQNNATFDCKVLSRNHALVWFDQKTGKFYLQDTKSSNGTFINSQRLSRGSEESPPCEILSGDIIQFGVDVTENTRKGKVTHGCIVSTIKLFLPDGMEARLRSDVIHAPLPSPVDKVAANTPSMYSQELFQLSQYLQEALHREQMLEQKLATLQRLLAVTQEASDTSWQALIDEDRLLSRLEVMGNQLQACSKNQTEDSLRKELIALQEDKHNYETTAKESLRRVLQEKIEVVRKLSEVERSLSNTEDECTHLKEMNERTQEELQELANKYNGAVNEIKDLTDKLKVAEGKQEEIQQKGQAEKKELQHKIEEMEEREQELQAKIEALQADNDFTNERLTALQVRLEHLQEKALKEHNSLGIQVDDFIPKINGSADKELFLSKSGGDCTFIHQFIECQTDKLIDEGHLSRLDETKILKENQAKGKEAELSDTLSPSKEKSSDDTTDAQMDDHELNEPIAKVALLKDELQGAQSETKQEIQQLHKELVEAQELARTSKQKCFELQALLEEERKSYRLQAEESTKQIQVLQAQLRRLQEDIEHVREEKENEITSTRNELLSAQSEIILLQQVAEKAASERETDVTALQEELKKVRAELDRWRKEASEYEKEIVNLQASFQLRCQQCEEQQKEEAIRLQGELEKLRNEWSALEAECFSLKKENSSLACELQRQEKELHNSQQQSLALTSDLSILELTRKELENKMGSLKEEHQQDAATLKTLLSEAENQAKDAQNEYEKTQTILSELKLKFEITEQEKQSITDELKQCKDNLKLLQEKGSHPSILPPVPAVFIGLILAFLFWCYSPLW</sequence>
<dbReference type="InterPro" id="IPR008984">
    <property type="entry name" value="SMAD_FHA_dom_sf"/>
</dbReference>
<dbReference type="PROSITE" id="PS50006">
    <property type="entry name" value="FHA_DOMAIN"/>
    <property type="match status" value="1"/>
</dbReference>
<keyword evidence="3" id="KW-0812">Transmembrane</keyword>
<feature type="coiled-coil region" evidence="1">
    <location>
        <begin position="235"/>
        <end position="389"/>
    </location>
</feature>
<proteinExistence type="predicted"/>
<dbReference type="Pfam" id="PF00498">
    <property type="entry name" value="FHA"/>
    <property type="match status" value="1"/>
</dbReference>
<evidence type="ECO:0000313" key="5">
    <source>
        <dbReference type="Proteomes" id="UP001652642"/>
    </source>
</evidence>
<evidence type="ECO:0000259" key="4">
    <source>
        <dbReference type="PROSITE" id="PS50006"/>
    </source>
</evidence>
<feature type="compositionally biased region" description="Basic and acidic residues" evidence="2">
    <location>
        <begin position="456"/>
        <end position="465"/>
    </location>
</feature>
<dbReference type="InterPro" id="IPR000253">
    <property type="entry name" value="FHA_dom"/>
</dbReference>
<dbReference type="Gene3D" id="2.60.200.20">
    <property type="match status" value="1"/>
</dbReference>
<feature type="coiled-coil region" evidence="1">
    <location>
        <begin position="174"/>
        <end position="201"/>
    </location>
</feature>
<dbReference type="PANTHER" id="PTHR15715">
    <property type="entry name" value="CENTROSOMAL PROTEIN OF 170 KDA"/>
    <property type="match status" value="1"/>
</dbReference>
<organism evidence="5 6">
    <name type="scientific">Pogona vitticeps</name>
    <name type="common">central bearded dragon</name>
    <dbReference type="NCBI Taxonomy" id="103695"/>
    <lineage>
        <taxon>Eukaryota</taxon>
        <taxon>Metazoa</taxon>
        <taxon>Chordata</taxon>
        <taxon>Craniata</taxon>
        <taxon>Vertebrata</taxon>
        <taxon>Euteleostomi</taxon>
        <taxon>Lepidosauria</taxon>
        <taxon>Squamata</taxon>
        <taxon>Bifurcata</taxon>
        <taxon>Unidentata</taxon>
        <taxon>Episquamata</taxon>
        <taxon>Toxicofera</taxon>
        <taxon>Iguania</taxon>
        <taxon>Acrodonta</taxon>
        <taxon>Agamidae</taxon>
        <taxon>Amphibolurinae</taxon>
        <taxon>Pogona</taxon>
    </lineage>
</organism>
<dbReference type="InterPro" id="IPR051176">
    <property type="entry name" value="Cent_Immune-Sig_Mod"/>
</dbReference>
<dbReference type="RefSeq" id="XP_072845687.1">
    <property type="nucleotide sequence ID" value="XM_072989586.1"/>
</dbReference>
<evidence type="ECO:0000256" key="1">
    <source>
        <dbReference type="SAM" id="Coils"/>
    </source>
</evidence>
<evidence type="ECO:0000313" key="6">
    <source>
        <dbReference type="RefSeq" id="XP_072845687.1"/>
    </source>
</evidence>
<evidence type="ECO:0000256" key="2">
    <source>
        <dbReference type="SAM" id="MobiDB-lite"/>
    </source>
</evidence>
<keyword evidence="1" id="KW-0175">Coiled coil</keyword>